<dbReference type="EMBL" id="QKZV01000002">
    <property type="protein sequence ID" value="PZX64501.1"/>
    <property type="molecule type" value="Genomic_DNA"/>
</dbReference>
<feature type="chain" id="PRO_5016088340" description="Lipoprotein" evidence="1">
    <location>
        <begin position="30"/>
        <end position="330"/>
    </location>
</feature>
<evidence type="ECO:0008006" key="4">
    <source>
        <dbReference type="Google" id="ProtNLM"/>
    </source>
</evidence>
<comment type="caution">
    <text evidence="2">The sequence shown here is derived from an EMBL/GenBank/DDBJ whole genome shotgun (WGS) entry which is preliminary data.</text>
</comment>
<dbReference type="AlphaFoldDB" id="A0A2W7RVJ9"/>
<keyword evidence="1" id="KW-0732">Signal</keyword>
<dbReference type="Proteomes" id="UP000249720">
    <property type="component" value="Unassembled WGS sequence"/>
</dbReference>
<proteinExistence type="predicted"/>
<keyword evidence="3" id="KW-1185">Reference proteome</keyword>
<sequence length="330" mass="37260">MHSFFFHFFKKNLFSICLSFLLVSCTVYTKTHFNSLTTTSNCNHEAPYSYTENEMPKPLYMLQLDSAILKRFTLPSLNAANAIGILPKLEELFQLKMQQKSNYTTEQQLNILSLEQQIQQRINIASLEVASTASEMDCEEERADQVGNYLMGKIDDAKTKLTVGTIAFDALGAISAGILLINGHSGNATEFIGIGTGLAEATLGVLILTKNKKVKFYHPRNALRDIWNGPAVSTIFPSSVWYFLNYKQPGKNEISLREQLVNKWVSFGQIAVKKPQQKEKVYALYFGNGGTYTAEQLSNRANMYDQLESYINLMKQDLRMLNVELEKLGK</sequence>
<feature type="signal peptide" evidence="1">
    <location>
        <begin position="1"/>
        <end position="29"/>
    </location>
</feature>
<accession>A0A2W7RVJ9</accession>
<gene>
    <name evidence="2" type="ORF">LX80_00697</name>
</gene>
<name>A0A2W7RVJ9_9BACT</name>
<evidence type="ECO:0000256" key="1">
    <source>
        <dbReference type="SAM" id="SignalP"/>
    </source>
</evidence>
<evidence type="ECO:0000313" key="3">
    <source>
        <dbReference type="Proteomes" id="UP000249720"/>
    </source>
</evidence>
<reference evidence="2 3" key="1">
    <citation type="submission" date="2018-06" db="EMBL/GenBank/DDBJ databases">
        <title>Genomic Encyclopedia of Archaeal and Bacterial Type Strains, Phase II (KMG-II): from individual species to whole genera.</title>
        <authorList>
            <person name="Goeker M."/>
        </authorList>
    </citation>
    <scope>NUCLEOTIDE SEQUENCE [LARGE SCALE GENOMIC DNA]</scope>
    <source>
        <strain evidence="2 3">DSM 23241</strain>
    </source>
</reference>
<evidence type="ECO:0000313" key="2">
    <source>
        <dbReference type="EMBL" id="PZX64501.1"/>
    </source>
</evidence>
<organism evidence="2 3">
    <name type="scientific">Hydrotalea sandarakina</name>
    <dbReference type="NCBI Taxonomy" id="1004304"/>
    <lineage>
        <taxon>Bacteria</taxon>
        <taxon>Pseudomonadati</taxon>
        <taxon>Bacteroidota</taxon>
        <taxon>Chitinophagia</taxon>
        <taxon>Chitinophagales</taxon>
        <taxon>Chitinophagaceae</taxon>
        <taxon>Hydrotalea</taxon>
    </lineage>
</organism>
<protein>
    <recommendedName>
        <fullName evidence="4">Lipoprotein</fullName>
    </recommendedName>
</protein>